<evidence type="ECO:0000313" key="1">
    <source>
        <dbReference type="EMBL" id="KAI3352256.1"/>
    </source>
</evidence>
<gene>
    <name evidence="1" type="ORF">L3Q82_005235</name>
</gene>
<organism evidence="1 2">
    <name type="scientific">Scortum barcoo</name>
    <name type="common">barcoo grunter</name>
    <dbReference type="NCBI Taxonomy" id="214431"/>
    <lineage>
        <taxon>Eukaryota</taxon>
        <taxon>Metazoa</taxon>
        <taxon>Chordata</taxon>
        <taxon>Craniata</taxon>
        <taxon>Vertebrata</taxon>
        <taxon>Euteleostomi</taxon>
        <taxon>Actinopterygii</taxon>
        <taxon>Neopterygii</taxon>
        <taxon>Teleostei</taxon>
        <taxon>Neoteleostei</taxon>
        <taxon>Acanthomorphata</taxon>
        <taxon>Eupercaria</taxon>
        <taxon>Centrarchiformes</taxon>
        <taxon>Terapontoidei</taxon>
        <taxon>Terapontidae</taxon>
        <taxon>Scortum</taxon>
    </lineage>
</organism>
<keyword evidence="2" id="KW-1185">Reference proteome</keyword>
<evidence type="ECO:0000313" key="2">
    <source>
        <dbReference type="Proteomes" id="UP000831701"/>
    </source>
</evidence>
<protein>
    <submittedName>
        <fullName evidence="1">Uncharacterized protein</fullName>
    </submittedName>
</protein>
<name>A0ACB8V9E2_9TELE</name>
<accession>A0ACB8V9E2</accession>
<reference evidence="1" key="1">
    <citation type="submission" date="2022-04" db="EMBL/GenBank/DDBJ databases">
        <title>Jade perch genome.</title>
        <authorList>
            <person name="Chao B."/>
        </authorList>
    </citation>
    <scope>NUCLEOTIDE SEQUENCE</scope>
    <source>
        <strain evidence="1">CB-2022</strain>
    </source>
</reference>
<sequence length="69" mass="7631">MSQEIMADVAAARASNAEEIEQLHQNLSAVSQLQEDTVKRQEALLQPKRSTLPRSESGRRLNGGLLMNI</sequence>
<proteinExistence type="predicted"/>
<dbReference type="Proteomes" id="UP000831701">
    <property type="component" value="Chromosome 23"/>
</dbReference>
<dbReference type="EMBL" id="CM041553">
    <property type="protein sequence ID" value="KAI3352256.1"/>
    <property type="molecule type" value="Genomic_DNA"/>
</dbReference>
<comment type="caution">
    <text evidence="1">The sequence shown here is derived from an EMBL/GenBank/DDBJ whole genome shotgun (WGS) entry which is preliminary data.</text>
</comment>